<comment type="caution">
    <text evidence="5">The sequence shown here is derived from an EMBL/GenBank/DDBJ whole genome shotgun (WGS) entry which is preliminary data.</text>
</comment>
<evidence type="ECO:0000259" key="2">
    <source>
        <dbReference type="Pfam" id="PF00149"/>
    </source>
</evidence>
<keyword evidence="1" id="KW-0812">Transmembrane</keyword>
<proteinExistence type="predicted"/>
<dbReference type="SMART" id="SM00564">
    <property type="entry name" value="PQQ"/>
    <property type="match status" value="7"/>
</dbReference>
<keyword evidence="1" id="KW-1133">Transmembrane helix</keyword>
<keyword evidence="1" id="KW-0472">Membrane</keyword>
<evidence type="ECO:0000313" key="6">
    <source>
        <dbReference type="Proteomes" id="UP000823877"/>
    </source>
</evidence>
<dbReference type="InterPro" id="IPR004843">
    <property type="entry name" value="Calcineurin-like_PHP"/>
</dbReference>
<organism evidence="5 6">
    <name type="scientific">Candidatus Eubacterium faecale</name>
    <dbReference type="NCBI Taxonomy" id="2838568"/>
    <lineage>
        <taxon>Bacteria</taxon>
        <taxon>Bacillati</taxon>
        <taxon>Bacillota</taxon>
        <taxon>Clostridia</taxon>
        <taxon>Eubacteriales</taxon>
        <taxon>Eubacteriaceae</taxon>
        <taxon>Eubacterium</taxon>
    </lineage>
</organism>
<dbReference type="PANTHER" id="PTHR34512">
    <property type="entry name" value="CELL SURFACE PROTEIN"/>
    <property type="match status" value="1"/>
</dbReference>
<evidence type="ECO:0000313" key="5">
    <source>
        <dbReference type="EMBL" id="HJB74869.1"/>
    </source>
</evidence>
<dbReference type="Gene3D" id="3.60.21.10">
    <property type="match status" value="1"/>
</dbReference>
<evidence type="ECO:0000259" key="3">
    <source>
        <dbReference type="Pfam" id="PF13360"/>
    </source>
</evidence>
<dbReference type="Gene3D" id="2.40.128.630">
    <property type="match status" value="1"/>
</dbReference>
<dbReference type="SUPFAM" id="SSF56300">
    <property type="entry name" value="Metallo-dependent phosphatases"/>
    <property type="match status" value="1"/>
</dbReference>
<sequence length="707" mass="77746">MSKKSIIIITVLIVIIAIVGVVSGYFILTNDGPFTGIVTSAETGEPMENVSVTDGRNVAKTDSNGRFKLNGWRKAKFITVTAPAGYWTEDYYIPVDGNSISYDFTLEKSDIAAGSAHSFLQISDTEIGENGVGEWIDHVKKLAAEQKPAFLIHTGDICYEAGLKRHLSDMNTENMGLPVRYIMGNHDYVDGDYGEQLFESIYGPEWYSFEVGNVHYIVTPFQSGGDYKSGYSKNDRWRWLENDLENTDPDMKIIMFNHDKPVSDNYVIEFDRKELDLTKHNLIAWVFGHYHYNYVEYNSLQTQVTGDDVLNICTGRPDCGGIDESPSSSRIISIDENGAVSTQLYYYDDARFTQPDTQNVAALASLPGNILFCDPIYDNGRIYVGTSDDDWPRECGVYCVDAQTGAILWEKETENSIKNNILLVNGRIIAQDCDGNLYCINAEDGSEIWNIASTWDMPLNTSTGICTDGKTVFAGGARDIQAFDLETAEAVWRTDRGKGESSAAEFVICGDKLIVSSHWDALAALDKNTGKKLWEIKDEDIRFRSSTPAVIDENTLLVADSDAIMMVDAESGKITNKTDNTGYNFATASQPLIQENIAYITTADKGVVAYDLSTKQILWNTPTGKSMVYTACYTSGDSQTVDGRILESNGALLFGASDGNAYKLDPQSGTVLNTITVGVPVLATLASDGTALYAAGFTGVIYRVSNL</sequence>
<dbReference type="Pfam" id="PF00149">
    <property type="entry name" value="Metallophos"/>
    <property type="match status" value="1"/>
</dbReference>
<reference evidence="5" key="2">
    <citation type="submission" date="2021-04" db="EMBL/GenBank/DDBJ databases">
        <authorList>
            <person name="Gilroy R."/>
        </authorList>
    </citation>
    <scope>NUCLEOTIDE SEQUENCE</scope>
    <source>
        <strain evidence="5">CHK188-16595</strain>
    </source>
</reference>
<accession>A0A9D2MII1</accession>
<dbReference type="InterPro" id="IPR002372">
    <property type="entry name" value="PQQ_rpt_dom"/>
</dbReference>
<protein>
    <submittedName>
        <fullName evidence="5">PQQ-binding-like beta-propeller repeat protein</fullName>
    </submittedName>
</protein>
<dbReference type="InterPro" id="IPR032285">
    <property type="entry name" value="Metallophos_N"/>
</dbReference>
<feature type="transmembrane region" description="Helical" evidence="1">
    <location>
        <begin position="7"/>
        <end position="28"/>
    </location>
</feature>
<dbReference type="InterPro" id="IPR018391">
    <property type="entry name" value="PQQ_b-propeller_rpt"/>
</dbReference>
<dbReference type="AlphaFoldDB" id="A0A9D2MII1"/>
<dbReference type="InterPro" id="IPR011047">
    <property type="entry name" value="Quinoprotein_ADH-like_sf"/>
</dbReference>
<gene>
    <name evidence="5" type="ORF">IAA37_04250</name>
</gene>
<feature type="domain" description="Pyrrolo-quinoline quinone repeat" evidence="3">
    <location>
        <begin position="522"/>
        <end position="678"/>
    </location>
</feature>
<dbReference type="InterPro" id="IPR008969">
    <property type="entry name" value="CarboxyPept-like_regulatory"/>
</dbReference>
<dbReference type="Pfam" id="PF16371">
    <property type="entry name" value="MetallophosN"/>
    <property type="match status" value="1"/>
</dbReference>
<evidence type="ECO:0000259" key="4">
    <source>
        <dbReference type="Pfam" id="PF16371"/>
    </source>
</evidence>
<feature type="domain" description="Calcineurin-like phosphoesterase" evidence="2">
    <location>
        <begin position="118"/>
        <end position="292"/>
    </location>
</feature>
<name>A0A9D2MII1_9FIRM</name>
<dbReference type="EMBL" id="DWXN01000010">
    <property type="protein sequence ID" value="HJB74869.1"/>
    <property type="molecule type" value="Genomic_DNA"/>
</dbReference>
<dbReference type="Proteomes" id="UP000823877">
    <property type="component" value="Unassembled WGS sequence"/>
</dbReference>
<feature type="domain" description="Calcineurin-like phosphoesterase N-terminal" evidence="4">
    <location>
        <begin position="42"/>
        <end position="89"/>
    </location>
</feature>
<evidence type="ECO:0000256" key="1">
    <source>
        <dbReference type="SAM" id="Phobius"/>
    </source>
</evidence>
<reference evidence="5" key="1">
    <citation type="journal article" date="2021" name="PeerJ">
        <title>Extensive microbial diversity within the chicken gut microbiome revealed by metagenomics and culture.</title>
        <authorList>
            <person name="Gilroy R."/>
            <person name="Ravi A."/>
            <person name="Getino M."/>
            <person name="Pursley I."/>
            <person name="Horton D.L."/>
            <person name="Alikhan N.F."/>
            <person name="Baker D."/>
            <person name="Gharbi K."/>
            <person name="Hall N."/>
            <person name="Watson M."/>
            <person name="Adriaenssens E.M."/>
            <person name="Foster-Nyarko E."/>
            <person name="Jarju S."/>
            <person name="Secka A."/>
            <person name="Antonio M."/>
            <person name="Oren A."/>
            <person name="Chaudhuri R.R."/>
            <person name="La Ragione R."/>
            <person name="Hildebrand F."/>
            <person name="Pallen M.J."/>
        </authorList>
    </citation>
    <scope>NUCLEOTIDE SEQUENCE</scope>
    <source>
        <strain evidence="5">CHK188-16595</strain>
    </source>
</reference>
<dbReference type="InterPro" id="IPR015943">
    <property type="entry name" value="WD40/YVTN_repeat-like_dom_sf"/>
</dbReference>
<dbReference type="Gene3D" id="2.60.40.1120">
    <property type="entry name" value="Carboxypeptidase-like, regulatory domain"/>
    <property type="match status" value="1"/>
</dbReference>
<dbReference type="InterPro" id="IPR029052">
    <property type="entry name" value="Metallo-depent_PP-like"/>
</dbReference>
<dbReference type="GO" id="GO:0016787">
    <property type="term" value="F:hydrolase activity"/>
    <property type="evidence" value="ECO:0007669"/>
    <property type="project" value="InterPro"/>
</dbReference>
<dbReference type="Pfam" id="PF13360">
    <property type="entry name" value="PQQ_2"/>
    <property type="match status" value="2"/>
</dbReference>
<dbReference type="PANTHER" id="PTHR34512:SF30">
    <property type="entry name" value="OUTER MEMBRANE PROTEIN ASSEMBLY FACTOR BAMB"/>
    <property type="match status" value="1"/>
</dbReference>
<dbReference type="Gene3D" id="2.130.10.10">
    <property type="entry name" value="YVTN repeat-like/Quinoprotein amine dehydrogenase"/>
    <property type="match status" value="1"/>
</dbReference>
<dbReference type="SUPFAM" id="SSF49464">
    <property type="entry name" value="Carboxypeptidase regulatory domain-like"/>
    <property type="match status" value="1"/>
</dbReference>
<feature type="domain" description="Pyrrolo-quinoline quinone repeat" evidence="3">
    <location>
        <begin position="375"/>
        <end position="497"/>
    </location>
</feature>
<dbReference type="SUPFAM" id="SSF50998">
    <property type="entry name" value="Quinoprotein alcohol dehydrogenase-like"/>
    <property type="match status" value="2"/>
</dbReference>